<evidence type="ECO:0000313" key="2">
    <source>
        <dbReference type="Proteomes" id="UP000076587"/>
    </source>
</evidence>
<gene>
    <name evidence="1" type="ORF">N482_24600</name>
</gene>
<protein>
    <submittedName>
        <fullName evidence="1">Uncharacterized protein</fullName>
    </submittedName>
</protein>
<sequence length="49" mass="5283">MLSPETTHASKMGKFEMPGTTRAIKMAAMAKCLKAQLVGLMLSRNSVNT</sequence>
<evidence type="ECO:0000313" key="1">
    <source>
        <dbReference type="EMBL" id="KZN54047.1"/>
    </source>
</evidence>
<dbReference type="Proteomes" id="UP000076587">
    <property type="component" value="Unassembled WGS sequence"/>
</dbReference>
<dbReference type="EMBL" id="AUXT01000072">
    <property type="protein sequence ID" value="KZN54047.1"/>
    <property type="molecule type" value="Genomic_DNA"/>
</dbReference>
<accession>A0A167G2W4</accession>
<organism evidence="1 2">
    <name type="scientific">Pseudoalteromonas luteoviolacea NCIMB 1942</name>
    <dbReference type="NCBI Taxonomy" id="1365253"/>
    <lineage>
        <taxon>Bacteria</taxon>
        <taxon>Pseudomonadati</taxon>
        <taxon>Pseudomonadota</taxon>
        <taxon>Gammaproteobacteria</taxon>
        <taxon>Alteromonadales</taxon>
        <taxon>Pseudoalteromonadaceae</taxon>
        <taxon>Pseudoalteromonas</taxon>
    </lineage>
</organism>
<proteinExistence type="predicted"/>
<dbReference type="AlphaFoldDB" id="A0A167G2W4"/>
<name>A0A167G2W4_9GAMM</name>
<reference evidence="1 2" key="1">
    <citation type="submission" date="2013-07" db="EMBL/GenBank/DDBJ databases">
        <title>Comparative Genomic and Metabolomic Analysis of Twelve Strains of Pseudoalteromonas luteoviolacea.</title>
        <authorList>
            <person name="Vynne N.G."/>
            <person name="Mansson M."/>
            <person name="Gram L."/>
        </authorList>
    </citation>
    <scope>NUCLEOTIDE SEQUENCE [LARGE SCALE GENOMIC DNA]</scope>
    <source>
        <strain evidence="1 2">NCIMB 1942</strain>
    </source>
</reference>
<dbReference type="PATRIC" id="fig|1365253.3.peg.1089"/>
<comment type="caution">
    <text evidence="1">The sequence shown here is derived from an EMBL/GenBank/DDBJ whole genome shotgun (WGS) entry which is preliminary data.</text>
</comment>